<dbReference type="HOGENOM" id="CLU_633734_0_0_1"/>
<dbReference type="GO" id="GO:0020037">
    <property type="term" value="F:heme binding"/>
    <property type="evidence" value="ECO:0007669"/>
    <property type="project" value="InterPro"/>
</dbReference>
<dbReference type="GO" id="GO:0042802">
    <property type="term" value="F:identical protein binding"/>
    <property type="evidence" value="ECO:0007669"/>
    <property type="project" value="InterPro"/>
</dbReference>
<evidence type="ECO:0000256" key="1">
    <source>
        <dbReference type="PROSITE-ProRule" id="PRU00266"/>
    </source>
</evidence>
<name>F0WK35_9STRA</name>
<dbReference type="GO" id="GO:0031053">
    <property type="term" value="P:primary miRNA processing"/>
    <property type="evidence" value="ECO:0007669"/>
    <property type="project" value="InterPro"/>
</dbReference>
<dbReference type="PANTHER" id="PTHR13482">
    <property type="entry name" value="MICRORNA PROCESSOR COMPLEX SUBUNIT DGCR8"/>
    <property type="match status" value="1"/>
</dbReference>
<reference evidence="4" key="1">
    <citation type="journal article" date="2011" name="PLoS Biol.">
        <title>Gene gain and loss during evolution of obligate parasitism in the white rust pathogen of Arabidopsis thaliana.</title>
        <authorList>
            <person name="Kemen E."/>
            <person name="Gardiner A."/>
            <person name="Schultz-Larsen T."/>
            <person name="Kemen A.C."/>
            <person name="Balmuth A.L."/>
            <person name="Robert-Seilaniantz A."/>
            <person name="Bailey K."/>
            <person name="Holub E."/>
            <person name="Studholme D.J."/>
            <person name="Maclean D."/>
            <person name="Jones J.D."/>
        </authorList>
    </citation>
    <scope>NUCLEOTIDE SEQUENCE</scope>
</reference>
<dbReference type="CDD" id="cd00048">
    <property type="entry name" value="DSRM_SF"/>
    <property type="match status" value="1"/>
</dbReference>
<feature type="compositionally biased region" description="Basic and acidic residues" evidence="2">
    <location>
        <begin position="410"/>
        <end position="423"/>
    </location>
</feature>
<evidence type="ECO:0000259" key="3">
    <source>
        <dbReference type="PROSITE" id="PS50137"/>
    </source>
</evidence>
<dbReference type="Pfam" id="PF00035">
    <property type="entry name" value="dsrm"/>
    <property type="match status" value="1"/>
</dbReference>
<feature type="domain" description="DRBM" evidence="3">
    <location>
        <begin position="262"/>
        <end position="329"/>
    </location>
</feature>
<feature type="region of interest" description="Disordered" evidence="2">
    <location>
        <begin position="403"/>
        <end position="424"/>
    </location>
</feature>
<dbReference type="AlphaFoldDB" id="F0WK35"/>
<dbReference type="GO" id="GO:0070878">
    <property type="term" value="F:primary miRNA binding"/>
    <property type="evidence" value="ECO:0007669"/>
    <property type="project" value="TreeGrafter"/>
</dbReference>
<evidence type="ECO:0000313" key="4">
    <source>
        <dbReference type="EMBL" id="CCA21637.1"/>
    </source>
</evidence>
<dbReference type="SMART" id="SM00358">
    <property type="entry name" value="DSRM"/>
    <property type="match status" value="2"/>
</dbReference>
<dbReference type="GO" id="GO:0070877">
    <property type="term" value="C:microprocessor complex"/>
    <property type="evidence" value="ECO:0007669"/>
    <property type="project" value="InterPro"/>
</dbReference>
<dbReference type="SUPFAM" id="SSF54768">
    <property type="entry name" value="dsRNA-binding domain-like"/>
    <property type="match status" value="2"/>
</dbReference>
<dbReference type="PROSITE" id="PS50137">
    <property type="entry name" value="DS_RBD"/>
    <property type="match status" value="1"/>
</dbReference>
<dbReference type="GO" id="GO:0003725">
    <property type="term" value="F:double-stranded RNA binding"/>
    <property type="evidence" value="ECO:0007669"/>
    <property type="project" value="TreeGrafter"/>
</dbReference>
<keyword evidence="1" id="KW-0694">RNA-binding</keyword>
<dbReference type="Gene3D" id="3.30.160.20">
    <property type="match status" value="2"/>
</dbReference>
<reference evidence="4" key="2">
    <citation type="submission" date="2011-02" db="EMBL/GenBank/DDBJ databases">
        <authorList>
            <person name="MacLean D."/>
        </authorList>
    </citation>
    <scope>NUCLEOTIDE SEQUENCE</scope>
</reference>
<accession>F0WK35</accession>
<dbReference type="EMBL" id="FR824173">
    <property type="protein sequence ID" value="CCA21637.1"/>
    <property type="molecule type" value="Genomic_DNA"/>
</dbReference>
<organism evidence="4">
    <name type="scientific">Albugo laibachii Nc14</name>
    <dbReference type="NCBI Taxonomy" id="890382"/>
    <lineage>
        <taxon>Eukaryota</taxon>
        <taxon>Sar</taxon>
        <taxon>Stramenopiles</taxon>
        <taxon>Oomycota</taxon>
        <taxon>Peronosporomycetes</taxon>
        <taxon>Albuginales</taxon>
        <taxon>Albuginaceae</taxon>
        <taxon>Albugo</taxon>
    </lineage>
</organism>
<dbReference type="InterPro" id="IPR014720">
    <property type="entry name" value="dsRBD_dom"/>
</dbReference>
<dbReference type="InterPro" id="IPR040375">
    <property type="entry name" value="DGCR8"/>
</dbReference>
<gene>
    <name evidence="4" type="primary">AlNc14C128G6889</name>
    <name evidence="4" type="ORF">ALNC14_077800</name>
</gene>
<proteinExistence type="predicted"/>
<protein>
    <submittedName>
        <fullName evidence="4">Double stranded RNA binding putative</fullName>
    </submittedName>
</protein>
<dbReference type="PANTHER" id="PTHR13482:SF3">
    <property type="entry name" value="MICROPROCESSOR COMPLEX SUBUNIT DGCR8"/>
    <property type="match status" value="1"/>
</dbReference>
<evidence type="ECO:0000256" key="2">
    <source>
        <dbReference type="SAM" id="MobiDB-lite"/>
    </source>
</evidence>
<sequence>MDTNCQQILQNAVNMIQGYLKDGWICFTALEFDVMSTKSLKLYVGPDLIESEAALQRPILSHLLDHICHHWIYSVHALKMKRMRLSVTLFFPPASQYSLHTRSILIGIGKLHENIDVFNTILVNGVRIENPEGKSAKALLRDYIVAALRCTPRYEFSKNDDLMNPVTCAIYVHEKRYSMESRPSKVLAREAAVESALTKLIPDYQKLLEKKCAPACDKSVEYNDPMMSHGMDSKAMNLEDFKQLSMSDDRVLPACLALSIRTPAQVLQEYQNRNRGISVVYNTVMTEKNGCNSFKTVASCGRKAGEGVGSTKRISKQLAAQALLARLHERSPYKCYYDIADLYSSLAKTPPQATTNVNEIEEAADPNEMEYRGRKRSRDYVDDVNGVVHQTRISRRHVVTQEMSDEEELYEKNSDTSHADHSAHNGRRVWIKHSSRPCHPNSHHNEC</sequence>